<dbReference type="SMART" id="SM00108">
    <property type="entry name" value="B_lectin"/>
    <property type="match status" value="1"/>
</dbReference>
<dbReference type="Gene3D" id="2.90.10.10">
    <property type="entry name" value="Bulb-type lectin domain"/>
    <property type="match status" value="2"/>
</dbReference>
<feature type="domain" description="Bulb-type lectin" evidence="1">
    <location>
        <begin position="12"/>
        <end position="118"/>
    </location>
</feature>
<dbReference type="SUPFAM" id="SSF51110">
    <property type="entry name" value="alpha-D-mannose-specific plant lectins"/>
    <property type="match status" value="2"/>
</dbReference>
<sequence>MSSTVCTPWFFPGRLGAGRMLGVGEYLTSPSGRNTLVMQTDGNLVAYVPGRPVWASGTRIPGTVLWMQGDGNLVLVAPGNRPIWATGTSGPGAYLQMQNDANVVIYRNGTPLWASNTAGR</sequence>
<dbReference type="Proteomes" id="UP001432075">
    <property type="component" value="Chromosome"/>
</dbReference>
<proteinExistence type="predicted"/>
<evidence type="ECO:0000259" key="1">
    <source>
        <dbReference type="PROSITE" id="PS50927"/>
    </source>
</evidence>
<protein>
    <recommendedName>
        <fullName evidence="1">Bulb-type lectin domain-containing protein</fullName>
    </recommendedName>
</protein>
<dbReference type="EMBL" id="CP108057">
    <property type="protein sequence ID" value="WUO44499.1"/>
    <property type="molecule type" value="Genomic_DNA"/>
</dbReference>
<accession>A0ABZ1RDG2</accession>
<gene>
    <name evidence="2" type="ORF">OHU17_01025</name>
</gene>
<organism evidence="2 3">
    <name type="scientific">Streptomyces goshikiensis</name>
    <dbReference type="NCBI Taxonomy" id="1942"/>
    <lineage>
        <taxon>Bacteria</taxon>
        <taxon>Bacillati</taxon>
        <taxon>Actinomycetota</taxon>
        <taxon>Actinomycetes</taxon>
        <taxon>Kitasatosporales</taxon>
        <taxon>Streptomycetaceae</taxon>
        <taxon>Streptomyces</taxon>
    </lineage>
</organism>
<dbReference type="RefSeq" id="WP_158074336.1">
    <property type="nucleotide sequence ID" value="NZ_CP108057.1"/>
</dbReference>
<dbReference type="InterPro" id="IPR001480">
    <property type="entry name" value="Bulb-type_lectin_dom"/>
</dbReference>
<dbReference type="PROSITE" id="PS50927">
    <property type="entry name" value="BULB_LECTIN"/>
    <property type="match status" value="1"/>
</dbReference>
<dbReference type="InterPro" id="IPR036426">
    <property type="entry name" value="Bulb-type_lectin_dom_sf"/>
</dbReference>
<keyword evidence="3" id="KW-1185">Reference proteome</keyword>
<evidence type="ECO:0000313" key="3">
    <source>
        <dbReference type="Proteomes" id="UP001432075"/>
    </source>
</evidence>
<evidence type="ECO:0000313" key="2">
    <source>
        <dbReference type="EMBL" id="WUO44499.1"/>
    </source>
</evidence>
<reference evidence="2" key="1">
    <citation type="submission" date="2022-10" db="EMBL/GenBank/DDBJ databases">
        <title>The complete genomes of actinobacterial strains from the NBC collection.</title>
        <authorList>
            <person name="Joergensen T.S."/>
            <person name="Alvarez Arevalo M."/>
            <person name="Sterndorff E.B."/>
            <person name="Faurdal D."/>
            <person name="Vuksanovic O."/>
            <person name="Mourched A.-S."/>
            <person name="Charusanti P."/>
            <person name="Shaw S."/>
            <person name="Blin K."/>
            <person name="Weber T."/>
        </authorList>
    </citation>
    <scope>NUCLEOTIDE SEQUENCE</scope>
    <source>
        <strain evidence="2">NBC_00283</strain>
    </source>
</reference>
<name>A0ABZ1RDG2_9ACTN</name>